<evidence type="ECO:0000259" key="1">
    <source>
        <dbReference type="Pfam" id="PF01636"/>
    </source>
</evidence>
<dbReference type="PANTHER" id="PTHR21310">
    <property type="entry name" value="AMINOGLYCOSIDE PHOSPHOTRANSFERASE-RELATED-RELATED"/>
    <property type="match status" value="1"/>
</dbReference>
<evidence type="ECO:0000313" key="2">
    <source>
        <dbReference type="EMBL" id="OAK62008.1"/>
    </source>
</evidence>
<comment type="caution">
    <text evidence="2">The sequence shown here is derived from an EMBL/GenBank/DDBJ whole genome shotgun (WGS) entry which is preliminary data.</text>
</comment>
<gene>
    <name evidence="2" type="ORF">A3K87_19140</name>
</gene>
<dbReference type="Gene3D" id="3.90.1200.10">
    <property type="match status" value="1"/>
</dbReference>
<dbReference type="CDD" id="cd05154">
    <property type="entry name" value="ACAD10_11_N-like"/>
    <property type="match status" value="1"/>
</dbReference>
<dbReference type="InterPro" id="IPR002575">
    <property type="entry name" value="Aminoglycoside_PTrfase"/>
</dbReference>
<dbReference type="Proteomes" id="UP000077852">
    <property type="component" value="Unassembled WGS sequence"/>
</dbReference>
<protein>
    <recommendedName>
        <fullName evidence="1">Aminoglycoside phosphotransferase domain-containing protein</fullName>
    </recommendedName>
</protein>
<dbReference type="SUPFAM" id="SSF56112">
    <property type="entry name" value="Protein kinase-like (PK-like)"/>
    <property type="match status" value="1"/>
</dbReference>
<reference evidence="2 3" key="1">
    <citation type="submission" date="2016-03" db="EMBL/GenBank/DDBJ databases">
        <title>Genome sequence of Variovorax paradoxus KB5.</title>
        <authorList>
            <person name="Jeong H."/>
            <person name="Hong C.E."/>
            <person name="Jo S.H."/>
            <person name="Park J.M."/>
        </authorList>
    </citation>
    <scope>NUCLEOTIDE SEQUENCE [LARGE SCALE GENOMIC DNA]</scope>
    <source>
        <strain evidence="2 3">KB5</strain>
    </source>
</reference>
<dbReference type="InterPro" id="IPR011009">
    <property type="entry name" value="Kinase-like_dom_sf"/>
</dbReference>
<dbReference type="InterPro" id="IPR051678">
    <property type="entry name" value="AGP_Transferase"/>
</dbReference>
<dbReference type="PANTHER" id="PTHR21310:SF57">
    <property type="entry name" value="BLR2944 PROTEIN"/>
    <property type="match status" value="1"/>
</dbReference>
<dbReference type="AlphaFoldDB" id="A0AA91DMD2"/>
<evidence type="ECO:0000313" key="3">
    <source>
        <dbReference type="Proteomes" id="UP000077852"/>
    </source>
</evidence>
<dbReference type="InterPro" id="IPR041726">
    <property type="entry name" value="ACAD10_11_N"/>
</dbReference>
<feature type="domain" description="Aminoglycoside phosphotransferase" evidence="1">
    <location>
        <begin position="29"/>
        <end position="275"/>
    </location>
</feature>
<name>A0AA91DMD2_VARPD</name>
<dbReference type="Pfam" id="PF01636">
    <property type="entry name" value="APH"/>
    <property type="match status" value="1"/>
</dbReference>
<sequence length="337" mass="36512">MDAPHIARRLALALQRHAGLHGSVEDLRRLTGGATKTTWSFDLLTADGRRPMILQQMPTTTASASESASAGIAAPKLDAAEDARVMIAARAHGVPAPAVLAVLDVHDGLERGYVTERVEGETLGRKLVSDPAYAGARRAMAAQAGTILAAIHSMPVAELPFLQRLSPARELEVYAGLLARTGFSHPALEYAVQWVRKNLPVDWPDALVHSDFRTGNLIVGSEGIRCVLDWEIARVGDPMQDLGVLGMRTWRFGGAGEAGGFGAREDLYAAYERASGRPVDPLRVRFWEAFSNLKWAIGCVRRGLSVRADGSPASLELCAVGRRMEEPLWDFFQLIEA</sequence>
<dbReference type="RefSeq" id="WP_253819900.1">
    <property type="nucleotide sequence ID" value="NZ_LVHG01000053.1"/>
</dbReference>
<organism evidence="2 3">
    <name type="scientific">Variovorax paradoxus</name>
    <dbReference type="NCBI Taxonomy" id="34073"/>
    <lineage>
        <taxon>Bacteria</taxon>
        <taxon>Pseudomonadati</taxon>
        <taxon>Pseudomonadota</taxon>
        <taxon>Betaproteobacteria</taxon>
        <taxon>Burkholderiales</taxon>
        <taxon>Comamonadaceae</taxon>
        <taxon>Variovorax</taxon>
    </lineage>
</organism>
<accession>A0AA91DMD2</accession>
<proteinExistence type="predicted"/>
<dbReference type="EMBL" id="LVHG01000053">
    <property type="protein sequence ID" value="OAK62008.1"/>
    <property type="molecule type" value="Genomic_DNA"/>
</dbReference>